<evidence type="ECO:0000313" key="1">
    <source>
        <dbReference type="EMBL" id="BAD37339.1"/>
    </source>
</evidence>
<accession>Q67US0</accession>
<gene>
    <name evidence="1" type="ORF">OSJNBa0062J02.36</name>
    <name evidence="2" type="ORF">P0453H04.5</name>
</gene>
<name>Q67US0_ORYSJ</name>
<evidence type="ECO:0000313" key="3">
    <source>
        <dbReference type="Proteomes" id="UP000000763"/>
    </source>
</evidence>
<reference evidence="3" key="4">
    <citation type="journal article" date="2008" name="Nucleic Acids Res.">
        <title>The rice annotation project database (RAP-DB): 2008 update.</title>
        <authorList>
            <consortium name="The rice annotation project (RAP)"/>
        </authorList>
    </citation>
    <scope>GENOME REANNOTATION</scope>
    <source>
        <strain evidence="3">cv. Nipponbare</strain>
    </source>
</reference>
<dbReference type="EMBL" id="AP003517">
    <property type="protein sequence ID" value="BAD37339.1"/>
    <property type="molecule type" value="Genomic_DNA"/>
</dbReference>
<evidence type="ECO:0000313" key="2">
    <source>
        <dbReference type="EMBL" id="BAD38099.1"/>
    </source>
</evidence>
<reference evidence="2" key="2">
    <citation type="submission" date="2002-06" db="EMBL/GenBank/DDBJ databases">
        <title>Oryza sativa nipponbare(GA3) genomic DNA, chromosome 6, PAC clone:P0453H04.</title>
        <authorList>
            <person name="Sasaki T."/>
            <person name="Matsumoto T."/>
            <person name="Katayose Y."/>
        </authorList>
    </citation>
    <scope>NUCLEOTIDE SEQUENCE</scope>
</reference>
<dbReference type="Proteomes" id="UP000000763">
    <property type="component" value="Chromosome 6"/>
</dbReference>
<dbReference type="AlphaFoldDB" id="Q67US0"/>
<organism evidence="2 3">
    <name type="scientific">Oryza sativa subsp. japonica</name>
    <name type="common">Rice</name>
    <dbReference type="NCBI Taxonomy" id="39947"/>
    <lineage>
        <taxon>Eukaryota</taxon>
        <taxon>Viridiplantae</taxon>
        <taxon>Streptophyta</taxon>
        <taxon>Embryophyta</taxon>
        <taxon>Tracheophyta</taxon>
        <taxon>Spermatophyta</taxon>
        <taxon>Magnoliopsida</taxon>
        <taxon>Liliopsida</taxon>
        <taxon>Poales</taxon>
        <taxon>Poaceae</taxon>
        <taxon>BOP clade</taxon>
        <taxon>Oryzoideae</taxon>
        <taxon>Oryzeae</taxon>
        <taxon>Oryzinae</taxon>
        <taxon>Oryza</taxon>
        <taxon>Oryza sativa</taxon>
    </lineage>
</organism>
<protein>
    <submittedName>
        <fullName evidence="2">Uncharacterized protein</fullName>
    </submittedName>
</protein>
<dbReference type="EMBL" id="AP005453">
    <property type="protein sequence ID" value="BAD38099.1"/>
    <property type="molecule type" value="Genomic_DNA"/>
</dbReference>
<sequence>MTHVLCSMFLSVAAFDGSFEAAAKVLAFVAGGDGLMGAVAVASCHEGADPSPGQAGPRPRA</sequence>
<reference evidence="1" key="1">
    <citation type="submission" date="2001-04" db="EMBL/GenBank/DDBJ databases">
        <title>Oryza sativa nipponbare(GA3) genomic DNA, chromosome 6, BAC clone:OSJNBa0062J02.</title>
        <authorList>
            <person name="Sasaki T."/>
            <person name="Matsumoto T."/>
            <person name="Yamamoto K."/>
        </authorList>
    </citation>
    <scope>NUCLEOTIDE SEQUENCE</scope>
</reference>
<proteinExistence type="predicted"/>
<reference evidence="3" key="3">
    <citation type="journal article" date="2005" name="Nature">
        <title>The map-based sequence of the rice genome.</title>
        <authorList>
            <consortium name="International rice genome sequencing project (IRGSP)"/>
            <person name="Matsumoto T."/>
            <person name="Wu J."/>
            <person name="Kanamori H."/>
            <person name="Katayose Y."/>
            <person name="Fujisawa M."/>
            <person name="Namiki N."/>
            <person name="Mizuno H."/>
            <person name="Yamamoto K."/>
            <person name="Antonio B.A."/>
            <person name="Baba T."/>
            <person name="Sakata K."/>
            <person name="Nagamura Y."/>
            <person name="Aoki H."/>
            <person name="Arikawa K."/>
            <person name="Arita K."/>
            <person name="Bito T."/>
            <person name="Chiden Y."/>
            <person name="Fujitsuka N."/>
            <person name="Fukunaka R."/>
            <person name="Hamada M."/>
            <person name="Harada C."/>
            <person name="Hayashi A."/>
            <person name="Hijishita S."/>
            <person name="Honda M."/>
            <person name="Hosokawa S."/>
            <person name="Ichikawa Y."/>
            <person name="Idonuma A."/>
            <person name="Iijima M."/>
            <person name="Ikeda M."/>
            <person name="Ikeno M."/>
            <person name="Ito K."/>
            <person name="Ito S."/>
            <person name="Ito T."/>
            <person name="Ito Y."/>
            <person name="Ito Y."/>
            <person name="Iwabuchi A."/>
            <person name="Kamiya K."/>
            <person name="Karasawa W."/>
            <person name="Kurita K."/>
            <person name="Katagiri S."/>
            <person name="Kikuta A."/>
            <person name="Kobayashi H."/>
            <person name="Kobayashi N."/>
            <person name="Machita K."/>
            <person name="Maehara T."/>
            <person name="Masukawa M."/>
            <person name="Mizubayashi T."/>
            <person name="Mukai Y."/>
            <person name="Nagasaki H."/>
            <person name="Nagata Y."/>
            <person name="Naito S."/>
            <person name="Nakashima M."/>
            <person name="Nakama Y."/>
            <person name="Nakamichi Y."/>
            <person name="Nakamura M."/>
            <person name="Meguro A."/>
            <person name="Negishi M."/>
            <person name="Ohta I."/>
            <person name="Ohta T."/>
            <person name="Okamoto M."/>
            <person name="Ono N."/>
            <person name="Saji S."/>
            <person name="Sakaguchi M."/>
            <person name="Sakai K."/>
            <person name="Shibata M."/>
            <person name="Shimokawa T."/>
            <person name="Song J."/>
            <person name="Takazaki Y."/>
            <person name="Terasawa K."/>
            <person name="Tsugane M."/>
            <person name="Tsuji K."/>
            <person name="Ueda S."/>
            <person name="Waki K."/>
            <person name="Yamagata H."/>
            <person name="Yamamoto M."/>
            <person name="Yamamoto S."/>
            <person name="Yamane H."/>
            <person name="Yoshiki S."/>
            <person name="Yoshihara R."/>
            <person name="Yukawa K."/>
            <person name="Zhong H."/>
            <person name="Yano M."/>
            <person name="Yuan Q."/>
            <person name="Ouyang S."/>
            <person name="Liu J."/>
            <person name="Jones K.M."/>
            <person name="Gansberger K."/>
            <person name="Moffat K."/>
            <person name="Hill J."/>
            <person name="Bera J."/>
            <person name="Fadrosh D."/>
            <person name="Jin S."/>
            <person name="Johri S."/>
            <person name="Kim M."/>
            <person name="Overton L."/>
            <person name="Reardon M."/>
            <person name="Tsitrin T."/>
            <person name="Vuong H."/>
            <person name="Weaver B."/>
            <person name="Ciecko A."/>
            <person name="Tallon L."/>
            <person name="Jackson J."/>
            <person name="Pai G."/>
            <person name="Aken S.V."/>
            <person name="Utterback T."/>
            <person name="Reidmuller S."/>
            <person name="Feldblyum T."/>
            <person name="Hsiao J."/>
            <person name="Zismann V."/>
            <person name="Iobst S."/>
            <person name="de Vazeille A.R."/>
            <person name="Buell C.R."/>
            <person name="Ying K."/>
            <person name="Li Y."/>
            <person name="Lu T."/>
            <person name="Huang Y."/>
            <person name="Zhao Q."/>
            <person name="Feng Q."/>
            <person name="Zhang L."/>
            <person name="Zhu J."/>
            <person name="Weng Q."/>
            <person name="Mu J."/>
            <person name="Lu Y."/>
            <person name="Fan D."/>
            <person name="Liu Y."/>
            <person name="Guan J."/>
            <person name="Zhang Y."/>
            <person name="Yu S."/>
            <person name="Liu X."/>
            <person name="Zhang Y."/>
            <person name="Hong G."/>
            <person name="Han B."/>
            <person name="Choisne N."/>
            <person name="Demange N."/>
            <person name="Orjeda G."/>
            <person name="Samain S."/>
            <person name="Cattolico L."/>
            <person name="Pelletier E."/>
            <person name="Couloux A."/>
            <person name="Segurens B."/>
            <person name="Wincker P."/>
            <person name="D'Hont A."/>
            <person name="Scarpelli C."/>
            <person name="Weissenbach J."/>
            <person name="Salanoubat M."/>
            <person name="Quetier F."/>
            <person name="Yu Y."/>
            <person name="Kim H.R."/>
            <person name="Rambo T."/>
            <person name="Currie J."/>
            <person name="Collura K."/>
            <person name="Luo M."/>
            <person name="Yang T."/>
            <person name="Ammiraju J.S.S."/>
            <person name="Engler F."/>
            <person name="Soderlund C."/>
            <person name="Wing R.A."/>
            <person name="Palmer L.E."/>
            <person name="de la Bastide M."/>
            <person name="Spiegel L."/>
            <person name="Nascimento L."/>
            <person name="Zutavern T."/>
            <person name="O'Shaughnessy A."/>
            <person name="Dike S."/>
            <person name="Dedhia N."/>
            <person name="Preston R."/>
            <person name="Balija V."/>
            <person name="McCombie W.R."/>
            <person name="Chow T."/>
            <person name="Chen H."/>
            <person name="Chung M."/>
            <person name="Chen C."/>
            <person name="Shaw J."/>
            <person name="Wu H."/>
            <person name="Hsiao K."/>
            <person name="Chao Y."/>
            <person name="Chu M."/>
            <person name="Cheng C."/>
            <person name="Hour A."/>
            <person name="Lee P."/>
            <person name="Lin S."/>
            <person name="Lin Y."/>
            <person name="Liou J."/>
            <person name="Liu S."/>
            <person name="Hsing Y."/>
            <person name="Raghuvanshi S."/>
            <person name="Mohanty A."/>
            <person name="Bharti A.K."/>
            <person name="Gaur A."/>
            <person name="Gupta V."/>
            <person name="Kumar D."/>
            <person name="Ravi V."/>
            <person name="Vij S."/>
            <person name="Kapur A."/>
            <person name="Khurana P."/>
            <person name="Khurana P."/>
            <person name="Khurana J.P."/>
            <person name="Tyagi A.K."/>
            <person name="Gaikwad K."/>
            <person name="Singh A."/>
            <person name="Dalal V."/>
            <person name="Srivastava S."/>
            <person name="Dixit A."/>
            <person name="Pal A.K."/>
            <person name="Ghazi I.A."/>
            <person name="Yadav M."/>
            <person name="Pandit A."/>
            <person name="Bhargava A."/>
            <person name="Sureshbabu K."/>
            <person name="Batra K."/>
            <person name="Sharma T.R."/>
            <person name="Mohapatra T."/>
            <person name="Singh N.K."/>
            <person name="Messing J."/>
            <person name="Nelson A.B."/>
            <person name="Fuks G."/>
            <person name="Kavchok S."/>
            <person name="Keizer G."/>
            <person name="Linton E."/>
            <person name="Llaca V."/>
            <person name="Song R."/>
            <person name="Tanyolac B."/>
            <person name="Young S."/>
            <person name="Ho-Il K."/>
            <person name="Hahn J.H."/>
            <person name="Sangsakoo G."/>
            <person name="Vanavichit A."/>
            <person name="de Mattos Luiz.A.T."/>
            <person name="Zimmer P.D."/>
            <person name="Malone G."/>
            <person name="Dellagostin O."/>
            <person name="de Oliveira A.C."/>
            <person name="Bevan M."/>
            <person name="Bancroft I."/>
            <person name="Minx P."/>
            <person name="Cordum H."/>
            <person name="Wilson R."/>
            <person name="Cheng Z."/>
            <person name="Jin W."/>
            <person name="Jiang J."/>
            <person name="Leong S.A."/>
            <person name="Iwama H."/>
            <person name="Gojobori T."/>
            <person name="Itoh T."/>
            <person name="Niimura Y."/>
            <person name="Fujii Y."/>
            <person name="Habara T."/>
            <person name="Sakai H."/>
            <person name="Sato Y."/>
            <person name="Wilson G."/>
            <person name="Kumar K."/>
            <person name="McCouch S."/>
            <person name="Juretic N."/>
            <person name="Hoen D."/>
            <person name="Wright S."/>
            <person name="Bruskiewich R."/>
            <person name="Bureau T."/>
            <person name="Miyao A."/>
            <person name="Hirochika H."/>
            <person name="Nishikawa T."/>
            <person name="Kadowaki K."/>
            <person name="Sugiura M."/>
            <person name="Burr B."/>
            <person name="Sasaki T."/>
        </authorList>
    </citation>
    <scope>NUCLEOTIDE SEQUENCE [LARGE SCALE GENOMIC DNA]</scope>
    <source>
        <strain evidence="3">cv. Nipponbare</strain>
    </source>
</reference>